<geneLocation type="plasmid" evidence="2 3">
    <name>pREB6</name>
</geneLocation>
<dbReference type="Proteomes" id="UP000000268">
    <property type="component" value="Plasmid pREB6"/>
</dbReference>
<sequence>MLLIWNTLSSKIVGTKRKINPKSLQNLRPGKSPGRTTLHESTKSRHGVSLTDEGWSGVQEAAKKYGYSVSEFLEQIGRGNLAILELEAIEAFQDALDLAEAQTAIAEARLVGVRPLEDVLSEIGLED</sequence>
<keyword evidence="2" id="KW-0614">Plasmid</keyword>
<dbReference type="HOGENOM" id="CLU_1965692_0_0_3"/>
<reference evidence="2 3" key="1">
    <citation type="journal article" date="2008" name="Proc. Natl. Acad. Sci. U.S.A.">
        <title>Niche adaptation and genome expansion in the chlorophyll d-producing cyanobacterium Acaryochloris marina.</title>
        <authorList>
            <person name="Swingley W.D."/>
            <person name="Chen M."/>
            <person name="Cheung P.C."/>
            <person name="Conrad A.L."/>
            <person name="Dejesa L.C."/>
            <person name="Hao J."/>
            <person name="Honchak B.M."/>
            <person name="Karbach L.E."/>
            <person name="Kurdoglu A."/>
            <person name="Lahiri S."/>
            <person name="Mastrian S.D."/>
            <person name="Miyashita H."/>
            <person name="Page L."/>
            <person name="Ramakrishna P."/>
            <person name="Satoh S."/>
            <person name="Sattley W.M."/>
            <person name="Shimada Y."/>
            <person name="Taylor H.L."/>
            <person name="Tomo T."/>
            <person name="Tsuchiya T."/>
            <person name="Wang Z.T."/>
            <person name="Raymond J."/>
            <person name="Mimuro M."/>
            <person name="Blankenship R.E."/>
            <person name="Touchman J.W."/>
        </authorList>
    </citation>
    <scope>NUCLEOTIDE SEQUENCE [LARGE SCALE GENOMIC DNA]</scope>
    <source>
        <strain evidence="3">MBIC 11017</strain>
        <plasmid evidence="3">Plasmid pREB6</plasmid>
    </source>
</reference>
<dbReference type="AlphaFoldDB" id="A8ZPZ2"/>
<evidence type="ECO:0000313" key="2">
    <source>
        <dbReference type="EMBL" id="ABW33173.1"/>
    </source>
</evidence>
<dbReference type="KEGG" id="amr:AM1_F0009"/>
<evidence type="ECO:0000313" key="3">
    <source>
        <dbReference type="Proteomes" id="UP000000268"/>
    </source>
</evidence>
<proteinExistence type="predicted"/>
<accession>A8ZPZ2</accession>
<keyword evidence="3" id="KW-1185">Reference proteome</keyword>
<organism evidence="2 3">
    <name type="scientific">Acaryochloris marina (strain MBIC 11017)</name>
    <dbReference type="NCBI Taxonomy" id="329726"/>
    <lineage>
        <taxon>Bacteria</taxon>
        <taxon>Bacillati</taxon>
        <taxon>Cyanobacteriota</taxon>
        <taxon>Cyanophyceae</taxon>
        <taxon>Acaryochloridales</taxon>
        <taxon>Acaryochloridaceae</taxon>
        <taxon>Acaryochloris</taxon>
    </lineage>
</organism>
<evidence type="ECO:0000256" key="1">
    <source>
        <dbReference type="SAM" id="MobiDB-lite"/>
    </source>
</evidence>
<name>A8ZPZ2_ACAM1</name>
<dbReference type="EMBL" id="CP000843">
    <property type="protein sequence ID" value="ABW33173.1"/>
    <property type="molecule type" value="Genomic_DNA"/>
</dbReference>
<gene>
    <name evidence="2" type="ordered locus">AM1_F0009</name>
</gene>
<protein>
    <submittedName>
        <fullName evidence="2">Uncharacterized protein</fullName>
    </submittedName>
</protein>
<feature type="region of interest" description="Disordered" evidence="1">
    <location>
        <begin position="22"/>
        <end position="52"/>
    </location>
</feature>